<dbReference type="AlphaFoldDB" id="A0A8I3NKI7"/>
<evidence type="ECO:0000313" key="10">
    <source>
        <dbReference type="Proteomes" id="UP000805418"/>
    </source>
</evidence>
<accession>A0A8I3NKI7</accession>
<feature type="compositionally biased region" description="Basic and acidic residues" evidence="8">
    <location>
        <begin position="182"/>
        <end position="199"/>
    </location>
</feature>
<feature type="compositionally biased region" description="Basic and acidic residues" evidence="8">
    <location>
        <begin position="117"/>
        <end position="132"/>
    </location>
</feature>
<dbReference type="GO" id="GO:0031492">
    <property type="term" value="F:nucleosomal DNA binding"/>
    <property type="evidence" value="ECO:0007669"/>
    <property type="project" value="InterPro"/>
</dbReference>
<evidence type="ECO:0000256" key="7">
    <source>
        <dbReference type="ARBA" id="ARBA00042290"/>
    </source>
</evidence>
<dbReference type="SMART" id="SM00527">
    <property type="entry name" value="HMG17"/>
    <property type="match status" value="1"/>
</dbReference>
<dbReference type="PROSITE" id="PS00355">
    <property type="entry name" value="HMG14_17"/>
    <property type="match status" value="1"/>
</dbReference>
<dbReference type="GeneTree" id="ENSGT00390000007879"/>
<evidence type="ECO:0000256" key="6">
    <source>
        <dbReference type="ARBA" id="ARBA00040304"/>
    </source>
</evidence>
<dbReference type="PRINTS" id="PR00925">
    <property type="entry name" value="NONHISHMG17"/>
</dbReference>
<reference evidence="9" key="3">
    <citation type="submission" date="2025-09" db="UniProtKB">
        <authorList>
            <consortium name="Ensembl"/>
        </authorList>
    </citation>
    <scope>IDENTIFICATION</scope>
    <source>
        <strain evidence="9">Boxer</strain>
    </source>
</reference>
<comment type="subcellular location">
    <subcellularLocation>
        <location evidence="1">Nucleus</location>
    </subcellularLocation>
</comment>
<dbReference type="GO" id="GO:0005634">
    <property type="term" value="C:nucleus"/>
    <property type="evidence" value="ECO:0007669"/>
    <property type="project" value="UniProtKB-SubCell"/>
</dbReference>
<dbReference type="InterPro" id="IPR000079">
    <property type="entry name" value="HMGN_fam"/>
</dbReference>
<protein>
    <recommendedName>
        <fullName evidence="6">Non-histone chromosomal protein HMG-17</fullName>
    </recommendedName>
    <alternativeName>
        <fullName evidence="7">High mobility group nucleosome-binding domain-containing protein 2</fullName>
    </alternativeName>
</protein>
<dbReference type="OrthoDB" id="9973183at2759"/>
<name>A0A8I3NKI7_CANLF</name>
<evidence type="ECO:0000256" key="2">
    <source>
        <dbReference type="ARBA" id="ARBA00007696"/>
    </source>
</evidence>
<proteinExistence type="inferred from homology"/>
<evidence type="ECO:0000256" key="3">
    <source>
        <dbReference type="ARBA" id="ARBA00023125"/>
    </source>
</evidence>
<dbReference type="PANTHER" id="PTHR23087">
    <property type="entry name" value="NONHISTONE CHROMOSOMAL PROTEIN HMG"/>
    <property type="match status" value="1"/>
</dbReference>
<evidence type="ECO:0000256" key="8">
    <source>
        <dbReference type="SAM" id="MobiDB-lite"/>
    </source>
</evidence>
<gene>
    <name evidence="9" type="primary">DHDDS</name>
</gene>
<dbReference type="GO" id="GO:0000785">
    <property type="term" value="C:chromatin"/>
    <property type="evidence" value="ECO:0007669"/>
    <property type="project" value="InterPro"/>
</dbReference>
<dbReference type="Proteomes" id="UP000805418">
    <property type="component" value="Chromosome 2"/>
</dbReference>
<dbReference type="Ensembl" id="ENSCAFT00845021723.1">
    <property type="protein sequence ID" value="ENSCAFP00845017082.1"/>
    <property type="gene ID" value="ENSCAFG00845012085.1"/>
</dbReference>
<organism evidence="9 10">
    <name type="scientific">Canis lupus familiaris</name>
    <name type="common">Dog</name>
    <name type="synonym">Canis familiaris</name>
    <dbReference type="NCBI Taxonomy" id="9615"/>
    <lineage>
        <taxon>Eukaryota</taxon>
        <taxon>Metazoa</taxon>
        <taxon>Chordata</taxon>
        <taxon>Craniata</taxon>
        <taxon>Vertebrata</taxon>
        <taxon>Euteleostomi</taxon>
        <taxon>Mammalia</taxon>
        <taxon>Eutheria</taxon>
        <taxon>Laurasiatheria</taxon>
        <taxon>Carnivora</taxon>
        <taxon>Caniformia</taxon>
        <taxon>Canidae</taxon>
        <taxon>Canis</taxon>
    </lineage>
</organism>
<dbReference type="PANTHER" id="PTHR23087:SF13">
    <property type="entry name" value="NON-HISTONE CHROMOSOMAL PROTEIN HMG-17"/>
    <property type="match status" value="1"/>
</dbReference>
<keyword evidence="4" id="KW-0539">Nucleus</keyword>
<keyword evidence="10" id="KW-1185">Reference proteome</keyword>
<dbReference type="Pfam" id="PF01101">
    <property type="entry name" value="HMG14_17"/>
    <property type="match status" value="1"/>
</dbReference>
<comment type="function">
    <text evidence="5">Binds to the inner side of the nucleosomal DNA thus altering the interaction between the DNA and the histone octamer. May be involved in the process which maintains transcribable genes in a unique chromatin conformation.</text>
</comment>
<sequence>MLAAVYPAPLGFDVPAPRPLPHRHAPSPPRGRAIQTRKGGKAALGLGGRGSALPPKNRRREGAGPVSLGAGLRRVAPPPPTARAHETRAGARRCRPRVPPAARASSLPPSTAAMAEGDAKGDKAKVKDEPQRRSARLSAKPAPPKPEPKPKKAPAKKGEKVPKGKKGKADAGKDGNNPAENGDAKTDQAQKAEGAGDAK</sequence>
<comment type="similarity">
    <text evidence="2">Belongs to the HMGN family.</text>
</comment>
<reference evidence="9" key="2">
    <citation type="submission" date="2025-08" db="UniProtKB">
        <authorList>
            <consortium name="Ensembl"/>
        </authorList>
    </citation>
    <scope>IDENTIFICATION</scope>
    <source>
        <strain evidence="9">Boxer</strain>
    </source>
</reference>
<feature type="compositionally biased region" description="Basic and acidic residues" evidence="8">
    <location>
        <begin position="146"/>
        <end position="173"/>
    </location>
</feature>
<evidence type="ECO:0000256" key="4">
    <source>
        <dbReference type="ARBA" id="ARBA00023242"/>
    </source>
</evidence>
<evidence type="ECO:0000256" key="5">
    <source>
        <dbReference type="ARBA" id="ARBA00037490"/>
    </source>
</evidence>
<evidence type="ECO:0000256" key="1">
    <source>
        <dbReference type="ARBA" id="ARBA00004123"/>
    </source>
</evidence>
<keyword evidence="3" id="KW-0238">DNA-binding</keyword>
<evidence type="ECO:0000313" key="9">
    <source>
        <dbReference type="Ensembl" id="ENSCAFP00845017082.1"/>
    </source>
</evidence>
<reference evidence="9" key="1">
    <citation type="submission" date="2020-03" db="EMBL/GenBank/DDBJ databases">
        <title>Long-read based genome assembly of a Labrador retriever dog.</title>
        <authorList>
            <person name="Eory L."/>
            <person name="Zhang W."/>
            <person name="Schoenebeck J."/>
        </authorList>
    </citation>
    <scope>NUCLEOTIDE SEQUENCE [LARGE SCALE GENOMIC DNA]</scope>
    <source>
        <strain evidence="9">Labrador retriever</strain>
    </source>
</reference>
<feature type="compositionally biased region" description="Low complexity" evidence="8">
    <location>
        <begin position="100"/>
        <end position="116"/>
    </location>
</feature>
<feature type="region of interest" description="Disordered" evidence="8">
    <location>
        <begin position="1"/>
        <end position="199"/>
    </location>
</feature>